<name>A0A7T2QEB6_9BACI</name>
<reference evidence="2 3" key="1">
    <citation type="submission" date="2020-12" db="EMBL/GenBank/DDBJ databases">
        <title>FDA dAtabase for Regulatory Grade micrObial Sequences (FDA-ARGOS): Supporting development and validation of Infectious Disease Dx tests.</title>
        <authorList>
            <person name="Nelson B."/>
            <person name="Plummer A."/>
            <person name="Tallon L."/>
            <person name="Sadzewicz L."/>
            <person name="Zhao X."/>
            <person name="Boylan J."/>
            <person name="Ott S."/>
            <person name="Bowen H."/>
            <person name="Vavikolanu K."/>
            <person name="Mehta A."/>
            <person name="Aluvathingal J."/>
            <person name="Nadendla S."/>
            <person name="Myers T."/>
            <person name="Yan Y."/>
            <person name="Sichtig H."/>
        </authorList>
    </citation>
    <scope>NUCLEOTIDE SEQUENCE [LARGE SCALE GENOMIC DNA]</scope>
    <source>
        <strain evidence="2 3">FDAARGOS_920</strain>
    </source>
</reference>
<gene>
    <name evidence="2" type="ORF">I6G77_24810</name>
</gene>
<organism evidence="2 3">
    <name type="scientific">Bacillus tropicus</name>
    <dbReference type="NCBI Taxonomy" id="2026188"/>
    <lineage>
        <taxon>Bacteria</taxon>
        <taxon>Bacillati</taxon>
        <taxon>Bacillota</taxon>
        <taxon>Bacilli</taxon>
        <taxon>Bacillales</taxon>
        <taxon>Bacillaceae</taxon>
        <taxon>Bacillus</taxon>
        <taxon>Bacillus cereus group</taxon>
    </lineage>
</organism>
<dbReference type="Pfam" id="PF01637">
    <property type="entry name" value="ATPase_2"/>
    <property type="match status" value="1"/>
</dbReference>
<dbReference type="Gene3D" id="3.40.50.300">
    <property type="entry name" value="P-loop containing nucleotide triphosphate hydrolases"/>
    <property type="match status" value="1"/>
</dbReference>
<dbReference type="RefSeq" id="WP_042515646.1">
    <property type="nucleotide sequence ID" value="NZ_CP065739.1"/>
</dbReference>
<accession>A0A7T2QEB6</accession>
<feature type="domain" description="ATPase" evidence="1">
    <location>
        <begin position="231"/>
        <end position="433"/>
    </location>
</feature>
<dbReference type="PRINTS" id="PR00364">
    <property type="entry name" value="DISEASERSIST"/>
</dbReference>
<sequence length="745" mass="87157">MSGVDNLRGIDYQISYSVLRLLQMLVNEYDEVDSIQFESLTEDEEDLNIFKKNGNREYIQIKKKAEGYSWTASELRGILQKFYNKNDSNIKFTFISDGTGNRDVAELKSCLLNDKKTTNELLKKFSSTTLTVDKIKSILDKTTLLTQSYTSVDSSFPGSVIRENCLNLLRTTNFTLSNSPENIFESAWAYILKLSQECKIIKLDNIKTELESKGLKITKKTWLNIPDISSFSGREEEIYDIEKQLDNIRKIVVKGISGIGKTSIMAKIAHKLHNKKKKVFWLEANKMYTISDILREVTNFLHNYGLEYEAQLINSSELVQRIPRLTEILKNEEVYLFIDSLDKATMEVKSFFEELYKDLINYKLKGAIAISSIDGLDSYTSVDLKRNKVFEYHLLGLSYIDTLEIFRNINKNYHEEDFRFFYKLVGGYPVSINLLRELLSEDSITIEELTELQELTLESSNKHLFQKVFTTLAKEEQEIALSASIFSYPFKEEEISQILKSQLNPKYILEHLKKKNIILEKSGYYDVHDSIRSLLIDIVSKDRKKELHQIMENFYKDYMEKRYEEFNDVLYDDIFRWGYHLEFLEDSEVISPKCSELLRLEEDQLDALWAIERFGYPFAYDDPELEYSSSIIEELKKKDLIISNNDDEIKNMLTVKEFVLNNFDLFDSSFLHHLCITRDISNHLGYIERFEPNDAFIRQGIICHWEHCIEYMPLENNRNENSCPVFGHNCPSGKEQVIICKEFTN</sequence>
<evidence type="ECO:0000259" key="1">
    <source>
        <dbReference type="Pfam" id="PF01637"/>
    </source>
</evidence>
<dbReference type="InterPro" id="IPR027417">
    <property type="entry name" value="P-loop_NTPase"/>
</dbReference>
<evidence type="ECO:0000313" key="3">
    <source>
        <dbReference type="Proteomes" id="UP000594791"/>
    </source>
</evidence>
<protein>
    <submittedName>
        <fullName evidence="2">NACHT domain-containing protein</fullName>
    </submittedName>
</protein>
<keyword evidence="3" id="KW-1185">Reference proteome</keyword>
<dbReference type="Proteomes" id="UP000594791">
    <property type="component" value="Chromosome"/>
</dbReference>
<proteinExistence type="predicted"/>
<evidence type="ECO:0000313" key="2">
    <source>
        <dbReference type="EMBL" id="QPR77155.1"/>
    </source>
</evidence>
<dbReference type="SUPFAM" id="SSF52540">
    <property type="entry name" value="P-loop containing nucleoside triphosphate hydrolases"/>
    <property type="match status" value="1"/>
</dbReference>
<dbReference type="InterPro" id="IPR011579">
    <property type="entry name" value="ATPase_dom"/>
</dbReference>
<dbReference type="EMBL" id="CP065739">
    <property type="protein sequence ID" value="QPR77155.1"/>
    <property type="molecule type" value="Genomic_DNA"/>
</dbReference>